<keyword evidence="1" id="KW-0732">Signal</keyword>
<accession>A0A0A8Y8E9</accession>
<sequence length="63" mass="7254">MVVPVELWWGVFKVYVVGALESGCTVENWSFDIYCGWVMFKCCEISIGLKWDMNLKISLSTKL</sequence>
<proteinExistence type="predicted"/>
<reference evidence="2" key="2">
    <citation type="journal article" date="2015" name="Data Brief">
        <title>Shoot transcriptome of the giant reed, Arundo donax.</title>
        <authorList>
            <person name="Barrero R.A."/>
            <person name="Guerrero F.D."/>
            <person name="Moolhuijzen P."/>
            <person name="Goolsby J.A."/>
            <person name="Tidwell J."/>
            <person name="Bellgard S.E."/>
            <person name="Bellgard M.I."/>
        </authorList>
    </citation>
    <scope>NUCLEOTIDE SEQUENCE</scope>
    <source>
        <tissue evidence="2">Shoot tissue taken approximately 20 cm above the soil surface</tissue>
    </source>
</reference>
<dbReference type="AlphaFoldDB" id="A0A0A8Y8E9"/>
<name>A0A0A8Y8E9_ARUDO</name>
<protein>
    <submittedName>
        <fullName evidence="2">Uncharacterized protein</fullName>
    </submittedName>
</protein>
<organism evidence="2">
    <name type="scientific">Arundo donax</name>
    <name type="common">Giant reed</name>
    <name type="synonym">Donax arundinaceus</name>
    <dbReference type="NCBI Taxonomy" id="35708"/>
    <lineage>
        <taxon>Eukaryota</taxon>
        <taxon>Viridiplantae</taxon>
        <taxon>Streptophyta</taxon>
        <taxon>Embryophyta</taxon>
        <taxon>Tracheophyta</taxon>
        <taxon>Spermatophyta</taxon>
        <taxon>Magnoliopsida</taxon>
        <taxon>Liliopsida</taxon>
        <taxon>Poales</taxon>
        <taxon>Poaceae</taxon>
        <taxon>PACMAD clade</taxon>
        <taxon>Arundinoideae</taxon>
        <taxon>Arundineae</taxon>
        <taxon>Arundo</taxon>
    </lineage>
</organism>
<feature type="chain" id="PRO_5002042085" evidence="1">
    <location>
        <begin position="20"/>
        <end position="63"/>
    </location>
</feature>
<feature type="signal peptide" evidence="1">
    <location>
        <begin position="1"/>
        <end position="19"/>
    </location>
</feature>
<dbReference type="EMBL" id="GBRH01275424">
    <property type="protein sequence ID" value="JAD22471.1"/>
    <property type="molecule type" value="Transcribed_RNA"/>
</dbReference>
<evidence type="ECO:0000313" key="2">
    <source>
        <dbReference type="EMBL" id="JAD22471.1"/>
    </source>
</evidence>
<evidence type="ECO:0000256" key="1">
    <source>
        <dbReference type="SAM" id="SignalP"/>
    </source>
</evidence>
<reference evidence="2" key="1">
    <citation type="submission" date="2014-09" db="EMBL/GenBank/DDBJ databases">
        <authorList>
            <person name="Magalhaes I.L.F."/>
            <person name="Oliveira U."/>
            <person name="Santos F.R."/>
            <person name="Vidigal T.H.D.A."/>
            <person name="Brescovit A.D."/>
            <person name="Santos A.J."/>
        </authorList>
    </citation>
    <scope>NUCLEOTIDE SEQUENCE</scope>
    <source>
        <tissue evidence="2">Shoot tissue taken approximately 20 cm above the soil surface</tissue>
    </source>
</reference>